<reference evidence="3 4" key="1">
    <citation type="journal article" date="2021" name="Sci. Rep.">
        <title>Genome sequencing of the multicellular alga Astrephomene provides insights into convergent evolution of germ-soma differentiation.</title>
        <authorList>
            <person name="Yamashita S."/>
            <person name="Yamamoto K."/>
            <person name="Matsuzaki R."/>
            <person name="Suzuki S."/>
            <person name="Yamaguchi H."/>
            <person name="Hirooka S."/>
            <person name="Minakuchi Y."/>
            <person name="Miyagishima S."/>
            <person name="Kawachi M."/>
            <person name="Toyoda A."/>
            <person name="Nozaki H."/>
        </authorList>
    </citation>
    <scope>NUCLEOTIDE SEQUENCE [LARGE SCALE GENOMIC DNA]</scope>
    <source>
        <strain evidence="3 4">NIES-4017</strain>
    </source>
</reference>
<dbReference type="SUPFAM" id="SSF46565">
    <property type="entry name" value="Chaperone J-domain"/>
    <property type="match status" value="1"/>
</dbReference>
<dbReference type="CDD" id="cd06257">
    <property type="entry name" value="DnaJ"/>
    <property type="match status" value="1"/>
</dbReference>
<evidence type="ECO:0000256" key="1">
    <source>
        <dbReference type="SAM" id="MobiDB-lite"/>
    </source>
</evidence>
<dbReference type="PROSITE" id="PS00636">
    <property type="entry name" value="DNAJ_1"/>
    <property type="match status" value="1"/>
</dbReference>
<dbReference type="AlphaFoldDB" id="A0AAD3E2Y7"/>
<dbReference type="SMART" id="SM00271">
    <property type="entry name" value="DnaJ"/>
    <property type="match status" value="1"/>
</dbReference>
<feature type="region of interest" description="Disordered" evidence="1">
    <location>
        <begin position="246"/>
        <end position="270"/>
    </location>
</feature>
<dbReference type="PRINTS" id="PR00625">
    <property type="entry name" value="JDOMAIN"/>
</dbReference>
<comment type="caution">
    <text evidence="3">The sequence shown here is derived from an EMBL/GenBank/DDBJ whole genome shotgun (WGS) entry which is preliminary data.</text>
</comment>
<dbReference type="Pfam" id="PF00226">
    <property type="entry name" value="DnaJ"/>
    <property type="match status" value="1"/>
</dbReference>
<accession>A0AAD3E2Y7</accession>
<feature type="compositionally biased region" description="Low complexity" evidence="1">
    <location>
        <begin position="118"/>
        <end position="149"/>
    </location>
</feature>
<feature type="non-terminal residue" evidence="3">
    <location>
        <position position="323"/>
    </location>
</feature>
<gene>
    <name evidence="3" type="ORF">Agub_g15349</name>
</gene>
<dbReference type="PROSITE" id="PS50076">
    <property type="entry name" value="DNAJ_2"/>
    <property type="match status" value="1"/>
</dbReference>
<proteinExistence type="predicted"/>
<evidence type="ECO:0000313" key="4">
    <source>
        <dbReference type="Proteomes" id="UP001054857"/>
    </source>
</evidence>
<keyword evidence="4" id="KW-1185">Reference proteome</keyword>
<feature type="region of interest" description="Disordered" evidence="1">
    <location>
        <begin position="1"/>
        <end position="28"/>
    </location>
</feature>
<dbReference type="InterPro" id="IPR001623">
    <property type="entry name" value="DnaJ_domain"/>
</dbReference>
<dbReference type="InterPro" id="IPR018253">
    <property type="entry name" value="DnaJ_domain_CS"/>
</dbReference>
<dbReference type="InterPro" id="IPR052276">
    <property type="entry name" value="Diphthamide-biosynth_chaperone"/>
</dbReference>
<feature type="compositionally biased region" description="Acidic residues" evidence="1">
    <location>
        <begin position="189"/>
        <end position="217"/>
    </location>
</feature>
<dbReference type="Gene3D" id="1.10.287.110">
    <property type="entry name" value="DnaJ domain"/>
    <property type="match status" value="1"/>
</dbReference>
<feature type="domain" description="J" evidence="2">
    <location>
        <begin position="45"/>
        <end position="109"/>
    </location>
</feature>
<protein>
    <recommendedName>
        <fullName evidence="2">J domain-containing protein</fullName>
    </recommendedName>
</protein>
<feature type="region of interest" description="Disordered" evidence="1">
    <location>
        <begin position="186"/>
        <end position="217"/>
    </location>
</feature>
<feature type="region of interest" description="Disordered" evidence="1">
    <location>
        <begin position="109"/>
        <end position="172"/>
    </location>
</feature>
<dbReference type="Proteomes" id="UP001054857">
    <property type="component" value="Unassembled WGS sequence"/>
</dbReference>
<organism evidence="3 4">
    <name type="scientific">Astrephomene gubernaculifera</name>
    <dbReference type="NCBI Taxonomy" id="47775"/>
    <lineage>
        <taxon>Eukaryota</taxon>
        <taxon>Viridiplantae</taxon>
        <taxon>Chlorophyta</taxon>
        <taxon>core chlorophytes</taxon>
        <taxon>Chlorophyceae</taxon>
        <taxon>CS clade</taxon>
        <taxon>Chlamydomonadales</taxon>
        <taxon>Astrephomenaceae</taxon>
        <taxon>Astrephomene</taxon>
    </lineage>
</organism>
<evidence type="ECO:0000259" key="2">
    <source>
        <dbReference type="PROSITE" id="PS50076"/>
    </source>
</evidence>
<feature type="compositionally biased region" description="Acidic residues" evidence="1">
    <location>
        <begin position="150"/>
        <end position="162"/>
    </location>
</feature>
<dbReference type="InterPro" id="IPR036869">
    <property type="entry name" value="J_dom_sf"/>
</dbReference>
<dbReference type="PANTHER" id="PTHR44240">
    <property type="entry name" value="DNAJ DOMAIN (PROKARYOTIC HEAT SHOCK PROTEIN)-RELATED"/>
    <property type="match status" value="1"/>
</dbReference>
<dbReference type="EMBL" id="BMAR01000070">
    <property type="protein sequence ID" value="GFR52750.1"/>
    <property type="molecule type" value="Genomic_DNA"/>
</dbReference>
<dbReference type="PANTHER" id="PTHR44240:SF10">
    <property type="entry name" value="J DOMAIN-CONTAINING PROTEIN"/>
    <property type="match status" value="1"/>
</dbReference>
<sequence>MWMRQLHTSWHRSGVPRRGEPPCNRSRAPCAPQLIQRKLTIPRATYYDVLGVDATSSVDDIKSAFRRKVKLVHPDVSKSADSDDEFIRLKEAYDTLTDSRQRAEYDAALARARRRASGARASSSSRGGSSSSSNNSGFRQRVVVVQMGGLDDDDDDDDDGDDGVGFRGGQPFMWGSAAWEDLFEVHMGDDDDDDSDDDDDDEEEDEEDDDEEDDDEGGLLDELEYMAWAGTANNFTSSFQSSWQANSRKQRRAAAQQQQQQQAFGRRLTPEEKDVLLSQLPGDARTLMRHVFGPRLESLGTLEELAEVLSDLQEMSDMGVEFE</sequence>
<name>A0AAD3E2Y7_9CHLO</name>
<evidence type="ECO:0000313" key="3">
    <source>
        <dbReference type="EMBL" id="GFR52750.1"/>
    </source>
</evidence>
<feature type="compositionally biased region" description="Low complexity" evidence="1">
    <location>
        <begin position="253"/>
        <end position="267"/>
    </location>
</feature>